<evidence type="ECO:0000256" key="10">
    <source>
        <dbReference type="ARBA" id="ARBA00048205"/>
    </source>
</evidence>
<evidence type="ECO:0000256" key="7">
    <source>
        <dbReference type="ARBA" id="ARBA00022857"/>
    </source>
</evidence>
<dbReference type="GO" id="GO:0017150">
    <property type="term" value="F:tRNA dihydrouridine synthase activity"/>
    <property type="evidence" value="ECO:0007669"/>
    <property type="project" value="InterPro"/>
</dbReference>
<dbReference type="GO" id="GO:0050660">
    <property type="term" value="F:flavin adenine dinucleotide binding"/>
    <property type="evidence" value="ECO:0007669"/>
    <property type="project" value="InterPro"/>
</dbReference>
<evidence type="ECO:0000313" key="16">
    <source>
        <dbReference type="EMBL" id="PIX92469.1"/>
    </source>
</evidence>
<comment type="function">
    <text evidence="2 12">Catalyzes the synthesis of 5,6-dihydrouridine (D), a modified base found in the D-loop of most tRNAs, via the reduction of the C5-C6 double bond in target uridines.</text>
</comment>
<dbReference type="Gene3D" id="1.10.1200.80">
    <property type="entry name" value="Putative flavin oxidoreducatase, domain 2"/>
    <property type="match status" value="1"/>
</dbReference>
<evidence type="ECO:0000256" key="6">
    <source>
        <dbReference type="ARBA" id="ARBA00022694"/>
    </source>
</evidence>
<evidence type="ECO:0000256" key="1">
    <source>
        <dbReference type="ARBA" id="ARBA00001917"/>
    </source>
</evidence>
<protein>
    <recommendedName>
        <fullName evidence="12">tRNA-dihydrouridine synthase</fullName>
        <ecNumber evidence="12">1.3.1.-</ecNumber>
    </recommendedName>
</protein>
<dbReference type="PIRSF" id="PIRSF006621">
    <property type="entry name" value="Dus"/>
    <property type="match status" value="1"/>
</dbReference>
<keyword evidence="9 12" id="KW-0560">Oxidoreductase</keyword>
<keyword evidence="7" id="KW-0521">NADP</keyword>
<keyword evidence="3" id="KW-0820">tRNA-binding</keyword>
<dbReference type="InterPro" id="IPR001269">
    <property type="entry name" value="DUS_fam"/>
</dbReference>
<dbReference type="AlphaFoldDB" id="A0A2M7MHA1"/>
<sequence>MHNFWKKLPKPIIALAPMAGYSDSAFRQICREFGADVVYSEMISVDGICYDNQKTMRLLWHDKSEYPLVFQLFGNSPQKFAQAVKIINKKFKNKKNIGLDLNLGCPAHKIIKTGAGASLMDEKEKAYQIIKAVCDNTDLPVSIKIRTTVKNTLAEEFINKVKGLPWTTVMIHGRTLNQGFAGEIDSVAIRKVKKLLPDKIVLANGGITDSQSAIRLLKKTGADGLGIARGALGNPWLFSQIKSLPLAKGEMPPILHRGQRGSIMLRHAGLFLKNNDNLIPLRKHLVHYVKSQKNASELRQRLIKVETLAELNKIILEISSLLPSATATIR</sequence>
<name>A0A2M7MHA1_9BACT</name>
<dbReference type="Pfam" id="PF01207">
    <property type="entry name" value="Dus"/>
    <property type="match status" value="1"/>
</dbReference>
<evidence type="ECO:0000256" key="14">
    <source>
        <dbReference type="PIRSR" id="PIRSR006621-2"/>
    </source>
</evidence>
<feature type="binding site" evidence="14">
    <location>
        <begin position="204"/>
        <end position="206"/>
    </location>
    <ligand>
        <name>FMN</name>
        <dbReference type="ChEBI" id="CHEBI:58210"/>
    </ligand>
</feature>
<keyword evidence="14" id="KW-0547">Nucleotide-binding</keyword>
<dbReference type="EC" id="1.3.1.-" evidence="12"/>
<evidence type="ECO:0000256" key="8">
    <source>
        <dbReference type="ARBA" id="ARBA00022884"/>
    </source>
</evidence>
<evidence type="ECO:0000256" key="3">
    <source>
        <dbReference type="ARBA" id="ARBA00022555"/>
    </source>
</evidence>
<accession>A0A2M7MHA1</accession>
<feature type="active site" description="Proton donor" evidence="13">
    <location>
        <position position="105"/>
    </location>
</feature>
<dbReference type="PANTHER" id="PTHR45846:SF1">
    <property type="entry name" value="TRNA-DIHYDROURIDINE(47) SYNTHASE [NAD(P)(+)]-LIKE"/>
    <property type="match status" value="1"/>
</dbReference>
<organism evidence="16 17">
    <name type="scientific">Candidatus Kuenenbacteria bacterium CG_4_10_14_3_um_filter_39_14</name>
    <dbReference type="NCBI Taxonomy" id="1974614"/>
    <lineage>
        <taxon>Bacteria</taxon>
        <taxon>Candidatus Kueneniibacteriota</taxon>
    </lineage>
</organism>
<dbReference type="CDD" id="cd02801">
    <property type="entry name" value="DUS_like_FMN"/>
    <property type="match status" value="1"/>
</dbReference>
<dbReference type="PANTHER" id="PTHR45846">
    <property type="entry name" value="TRNA-DIHYDROURIDINE(47) SYNTHASE [NAD(P)(+)]-LIKE"/>
    <property type="match status" value="1"/>
</dbReference>
<feature type="binding site" evidence="14">
    <location>
        <position position="144"/>
    </location>
    <ligand>
        <name>FMN</name>
        <dbReference type="ChEBI" id="CHEBI:58210"/>
    </ligand>
</feature>
<keyword evidence="4 12" id="KW-0285">Flavoprotein</keyword>
<proteinExistence type="inferred from homology"/>
<feature type="binding site" evidence="14">
    <location>
        <begin position="17"/>
        <end position="19"/>
    </location>
    <ligand>
        <name>FMN</name>
        <dbReference type="ChEBI" id="CHEBI:58210"/>
    </ligand>
</feature>
<dbReference type="GO" id="GO:0000049">
    <property type="term" value="F:tRNA binding"/>
    <property type="evidence" value="ECO:0007669"/>
    <property type="project" value="UniProtKB-KW"/>
</dbReference>
<keyword evidence="5 12" id="KW-0288">FMN</keyword>
<evidence type="ECO:0000256" key="5">
    <source>
        <dbReference type="ARBA" id="ARBA00022643"/>
    </source>
</evidence>
<reference evidence="17" key="1">
    <citation type="submission" date="2017-09" db="EMBL/GenBank/DDBJ databases">
        <title>Depth-based differentiation of microbial function through sediment-hosted aquifers and enrichment of novel symbionts in the deep terrestrial subsurface.</title>
        <authorList>
            <person name="Probst A.J."/>
            <person name="Ladd B."/>
            <person name="Jarett J.K."/>
            <person name="Geller-Mcgrath D.E."/>
            <person name="Sieber C.M.K."/>
            <person name="Emerson J.B."/>
            <person name="Anantharaman K."/>
            <person name="Thomas B.C."/>
            <person name="Malmstrom R."/>
            <person name="Stieglmeier M."/>
            <person name="Klingl A."/>
            <person name="Woyke T."/>
            <person name="Ryan C.M."/>
            <person name="Banfield J.F."/>
        </authorList>
    </citation>
    <scope>NUCLEOTIDE SEQUENCE [LARGE SCALE GENOMIC DNA]</scope>
</reference>
<dbReference type="SUPFAM" id="SSF51395">
    <property type="entry name" value="FMN-linked oxidoreductases"/>
    <property type="match status" value="1"/>
</dbReference>
<evidence type="ECO:0000256" key="11">
    <source>
        <dbReference type="ARBA" id="ARBA00048802"/>
    </source>
</evidence>
<evidence type="ECO:0000256" key="9">
    <source>
        <dbReference type="ARBA" id="ARBA00023002"/>
    </source>
</evidence>
<evidence type="ECO:0000256" key="4">
    <source>
        <dbReference type="ARBA" id="ARBA00022630"/>
    </source>
</evidence>
<comment type="catalytic activity">
    <reaction evidence="10">
        <text>a 5,6-dihydrouridine in tRNA + NADP(+) = a uridine in tRNA + NADPH + H(+)</text>
        <dbReference type="Rhea" id="RHEA:23624"/>
        <dbReference type="Rhea" id="RHEA-COMP:13339"/>
        <dbReference type="Rhea" id="RHEA-COMP:13887"/>
        <dbReference type="ChEBI" id="CHEBI:15378"/>
        <dbReference type="ChEBI" id="CHEBI:57783"/>
        <dbReference type="ChEBI" id="CHEBI:58349"/>
        <dbReference type="ChEBI" id="CHEBI:65315"/>
        <dbReference type="ChEBI" id="CHEBI:74443"/>
    </reaction>
</comment>
<dbReference type="Proteomes" id="UP000230658">
    <property type="component" value="Unassembled WGS sequence"/>
</dbReference>
<evidence type="ECO:0000256" key="12">
    <source>
        <dbReference type="PIRNR" id="PIRNR006621"/>
    </source>
</evidence>
<feature type="domain" description="DUS-like FMN-binding" evidence="15">
    <location>
        <begin position="15"/>
        <end position="311"/>
    </location>
</feature>
<keyword evidence="6 12" id="KW-0819">tRNA processing</keyword>
<keyword evidence="8" id="KW-0694">RNA-binding</keyword>
<evidence type="ECO:0000313" key="17">
    <source>
        <dbReference type="Proteomes" id="UP000230658"/>
    </source>
</evidence>
<comment type="similarity">
    <text evidence="12">Belongs to the dus family.</text>
</comment>
<dbReference type="InterPro" id="IPR024036">
    <property type="entry name" value="tRNA-dHydroUridine_Synthase_C"/>
</dbReference>
<gene>
    <name evidence="16" type="ORF">COZ26_01645</name>
</gene>
<feature type="binding site" evidence="14">
    <location>
        <position position="71"/>
    </location>
    <ligand>
        <name>FMN</name>
        <dbReference type="ChEBI" id="CHEBI:58210"/>
    </ligand>
</feature>
<comment type="catalytic activity">
    <reaction evidence="11">
        <text>a 5,6-dihydrouridine in tRNA + NAD(+) = a uridine in tRNA + NADH + H(+)</text>
        <dbReference type="Rhea" id="RHEA:54452"/>
        <dbReference type="Rhea" id="RHEA-COMP:13339"/>
        <dbReference type="Rhea" id="RHEA-COMP:13887"/>
        <dbReference type="ChEBI" id="CHEBI:15378"/>
        <dbReference type="ChEBI" id="CHEBI:57540"/>
        <dbReference type="ChEBI" id="CHEBI:57945"/>
        <dbReference type="ChEBI" id="CHEBI:65315"/>
        <dbReference type="ChEBI" id="CHEBI:74443"/>
    </reaction>
</comment>
<dbReference type="PROSITE" id="PS01136">
    <property type="entry name" value="UPF0034"/>
    <property type="match status" value="1"/>
</dbReference>
<dbReference type="InterPro" id="IPR018517">
    <property type="entry name" value="tRNA_hU_synthase_CS"/>
</dbReference>
<comment type="caution">
    <text evidence="16">The sequence shown here is derived from an EMBL/GenBank/DDBJ whole genome shotgun (WGS) entry which is preliminary data.</text>
</comment>
<feature type="binding site" evidence="14">
    <location>
        <begin position="228"/>
        <end position="229"/>
    </location>
    <ligand>
        <name>FMN</name>
        <dbReference type="ChEBI" id="CHEBI:58210"/>
    </ligand>
</feature>
<evidence type="ECO:0000259" key="15">
    <source>
        <dbReference type="Pfam" id="PF01207"/>
    </source>
</evidence>
<dbReference type="InterPro" id="IPR013785">
    <property type="entry name" value="Aldolase_TIM"/>
</dbReference>
<comment type="cofactor">
    <cofactor evidence="1 12 14">
        <name>FMN</name>
        <dbReference type="ChEBI" id="CHEBI:58210"/>
    </cofactor>
</comment>
<evidence type="ECO:0000256" key="2">
    <source>
        <dbReference type="ARBA" id="ARBA00002790"/>
    </source>
</evidence>
<evidence type="ECO:0000256" key="13">
    <source>
        <dbReference type="PIRSR" id="PIRSR006621-1"/>
    </source>
</evidence>
<dbReference type="InterPro" id="IPR035587">
    <property type="entry name" value="DUS-like_FMN-bd"/>
</dbReference>
<dbReference type="Gene3D" id="3.20.20.70">
    <property type="entry name" value="Aldolase class I"/>
    <property type="match status" value="1"/>
</dbReference>
<dbReference type="EMBL" id="PFJV01000038">
    <property type="protein sequence ID" value="PIX92469.1"/>
    <property type="molecule type" value="Genomic_DNA"/>
</dbReference>
<feature type="binding site" evidence="14">
    <location>
        <position position="172"/>
    </location>
    <ligand>
        <name>FMN</name>
        <dbReference type="ChEBI" id="CHEBI:58210"/>
    </ligand>
</feature>